<dbReference type="Proteomes" id="UP000001514">
    <property type="component" value="Unassembled WGS sequence"/>
</dbReference>
<protein>
    <recommendedName>
        <fullName evidence="9">Major facilitator superfamily (MFS) profile domain-containing protein</fullName>
    </recommendedName>
</protein>
<dbReference type="PROSITE" id="PS01022">
    <property type="entry name" value="PTR2_1"/>
    <property type="match status" value="1"/>
</dbReference>
<dbReference type="InterPro" id="IPR018456">
    <property type="entry name" value="PTR2_symporter_CS"/>
</dbReference>
<dbReference type="AlphaFoldDB" id="D8RV59"/>
<keyword evidence="3 6" id="KW-0812">Transmembrane</keyword>
<dbReference type="InterPro" id="IPR036259">
    <property type="entry name" value="MFS_trans_sf"/>
</dbReference>
<reference evidence="7 8" key="1">
    <citation type="journal article" date="2011" name="Science">
        <title>The Selaginella genome identifies genetic changes associated with the evolution of vascular plants.</title>
        <authorList>
            <person name="Banks J.A."/>
            <person name="Nishiyama T."/>
            <person name="Hasebe M."/>
            <person name="Bowman J.L."/>
            <person name="Gribskov M."/>
            <person name="dePamphilis C."/>
            <person name="Albert V.A."/>
            <person name="Aono N."/>
            <person name="Aoyama T."/>
            <person name="Ambrose B.A."/>
            <person name="Ashton N.W."/>
            <person name="Axtell M.J."/>
            <person name="Barker E."/>
            <person name="Barker M.S."/>
            <person name="Bennetzen J.L."/>
            <person name="Bonawitz N.D."/>
            <person name="Chapple C."/>
            <person name="Cheng C."/>
            <person name="Correa L.G."/>
            <person name="Dacre M."/>
            <person name="DeBarry J."/>
            <person name="Dreyer I."/>
            <person name="Elias M."/>
            <person name="Engstrom E.M."/>
            <person name="Estelle M."/>
            <person name="Feng L."/>
            <person name="Finet C."/>
            <person name="Floyd S.K."/>
            <person name="Frommer W.B."/>
            <person name="Fujita T."/>
            <person name="Gramzow L."/>
            <person name="Gutensohn M."/>
            <person name="Harholt J."/>
            <person name="Hattori M."/>
            <person name="Heyl A."/>
            <person name="Hirai T."/>
            <person name="Hiwatashi Y."/>
            <person name="Ishikawa M."/>
            <person name="Iwata M."/>
            <person name="Karol K.G."/>
            <person name="Koehler B."/>
            <person name="Kolukisaoglu U."/>
            <person name="Kubo M."/>
            <person name="Kurata T."/>
            <person name="Lalonde S."/>
            <person name="Li K."/>
            <person name="Li Y."/>
            <person name="Litt A."/>
            <person name="Lyons E."/>
            <person name="Manning G."/>
            <person name="Maruyama T."/>
            <person name="Michael T.P."/>
            <person name="Mikami K."/>
            <person name="Miyazaki S."/>
            <person name="Morinaga S."/>
            <person name="Murata T."/>
            <person name="Mueller-Roeber B."/>
            <person name="Nelson D.R."/>
            <person name="Obara M."/>
            <person name="Oguri Y."/>
            <person name="Olmstead R.G."/>
            <person name="Onodera N."/>
            <person name="Petersen B.L."/>
            <person name="Pils B."/>
            <person name="Prigge M."/>
            <person name="Rensing S.A."/>
            <person name="Riano-Pachon D.M."/>
            <person name="Roberts A.W."/>
            <person name="Sato Y."/>
            <person name="Scheller H.V."/>
            <person name="Schulz B."/>
            <person name="Schulz C."/>
            <person name="Shakirov E.V."/>
            <person name="Shibagaki N."/>
            <person name="Shinohara N."/>
            <person name="Shippen D.E."/>
            <person name="Soerensen I."/>
            <person name="Sotooka R."/>
            <person name="Sugimoto N."/>
            <person name="Sugita M."/>
            <person name="Sumikawa N."/>
            <person name="Tanurdzic M."/>
            <person name="Theissen G."/>
            <person name="Ulvskov P."/>
            <person name="Wakazuki S."/>
            <person name="Weng J.K."/>
            <person name="Willats W.W."/>
            <person name="Wipf D."/>
            <person name="Wolf P.G."/>
            <person name="Yang L."/>
            <person name="Zimmer A.D."/>
            <person name="Zhu Q."/>
            <person name="Mitros T."/>
            <person name="Hellsten U."/>
            <person name="Loque D."/>
            <person name="Otillar R."/>
            <person name="Salamov A."/>
            <person name="Schmutz J."/>
            <person name="Shapiro H."/>
            <person name="Lindquist E."/>
            <person name="Lucas S."/>
            <person name="Rokhsar D."/>
            <person name="Grigoriev I.V."/>
        </authorList>
    </citation>
    <scope>NUCLEOTIDE SEQUENCE [LARGE SCALE GENOMIC DNA]</scope>
</reference>
<dbReference type="GO" id="GO:0016020">
    <property type="term" value="C:membrane"/>
    <property type="evidence" value="ECO:0000318"/>
    <property type="project" value="GO_Central"/>
</dbReference>
<evidence type="ECO:0000256" key="4">
    <source>
        <dbReference type="ARBA" id="ARBA00022989"/>
    </source>
</evidence>
<name>D8RV59_SELML</name>
<dbReference type="GO" id="GO:0055085">
    <property type="term" value="P:transmembrane transport"/>
    <property type="evidence" value="ECO:0000318"/>
    <property type="project" value="GO_Central"/>
</dbReference>
<dbReference type="InterPro" id="IPR000109">
    <property type="entry name" value="POT_fam"/>
</dbReference>
<feature type="transmembrane region" description="Helical" evidence="6">
    <location>
        <begin position="393"/>
        <end position="410"/>
    </location>
</feature>
<feature type="transmembrane region" description="Helical" evidence="6">
    <location>
        <begin position="170"/>
        <end position="190"/>
    </location>
</feature>
<dbReference type="Gramene" id="EFJ23904">
    <property type="protein sequence ID" value="EFJ23904"/>
    <property type="gene ID" value="SELMODRAFT_102834"/>
</dbReference>
<dbReference type="CDD" id="cd17351">
    <property type="entry name" value="MFS_NPF"/>
    <property type="match status" value="1"/>
</dbReference>
<evidence type="ECO:0000256" key="3">
    <source>
        <dbReference type="ARBA" id="ARBA00022692"/>
    </source>
</evidence>
<feature type="transmembrane region" description="Helical" evidence="6">
    <location>
        <begin position="311"/>
        <end position="333"/>
    </location>
</feature>
<keyword evidence="4 6" id="KW-1133">Transmembrane helix</keyword>
<feature type="transmembrane region" description="Helical" evidence="6">
    <location>
        <begin position="422"/>
        <end position="450"/>
    </location>
</feature>
<comment type="similarity">
    <text evidence="2">Belongs to the major facilitator superfamily. Proton-dependent oligopeptide transporter (POT/PTR) (TC 2.A.17) family.</text>
</comment>
<dbReference type="SUPFAM" id="SSF103473">
    <property type="entry name" value="MFS general substrate transporter"/>
    <property type="match status" value="1"/>
</dbReference>
<evidence type="ECO:0000256" key="5">
    <source>
        <dbReference type="ARBA" id="ARBA00023136"/>
    </source>
</evidence>
<feature type="transmembrane region" description="Helical" evidence="6">
    <location>
        <begin position="500"/>
        <end position="523"/>
    </location>
</feature>
<dbReference type="PANTHER" id="PTHR11654">
    <property type="entry name" value="OLIGOPEPTIDE TRANSPORTER-RELATED"/>
    <property type="match status" value="1"/>
</dbReference>
<keyword evidence="8" id="KW-1185">Reference proteome</keyword>
<feature type="transmembrane region" description="Helical" evidence="6">
    <location>
        <begin position="125"/>
        <end position="149"/>
    </location>
</feature>
<accession>D8RV59</accession>
<evidence type="ECO:0000256" key="6">
    <source>
        <dbReference type="SAM" id="Phobius"/>
    </source>
</evidence>
<feature type="transmembrane region" description="Helical" evidence="6">
    <location>
        <begin position="196"/>
        <end position="215"/>
    </location>
</feature>
<gene>
    <name evidence="7" type="ORF">SELMODRAFT_102834</name>
</gene>
<feature type="transmembrane region" description="Helical" evidence="6">
    <location>
        <begin position="75"/>
        <end position="99"/>
    </location>
</feature>
<feature type="transmembrane region" description="Helical" evidence="6">
    <location>
        <begin position="462"/>
        <end position="480"/>
    </location>
</feature>
<evidence type="ECO:0008006" key="9">
    <source>
        <dbReference type="Google" id="ProtNLM"/>
    </source>
</evidence>
<dbReference type="InParanoid" id="D8RV59"/>
<evidence type="ECO:0000313" key="8">
    <source>
        <dbReference type="Proteomes" id="UP000001514"/>
    </source>
</evidence>
<feature type="transmembrane region" description="Helical" evidence="6">
    <location>
        <begin position="47"/>
        <end position="68"/>
    </location>
</feature>
<comment type="subcellular location">
    <subcellularLocation>
        <location evidence="1">Membrane</location>
        <topology evidence="1">Multi-pass membrane protein</topology>
    </subcellularLocation>
</comment>
<proteinExistence type="inferred from homology"/>
<organism evidence="8">
    <name type="scientific">Selaginella moellendorffii</name>
    <name type="common">Spikemoss</name>
    <dbReference type="NCBI Taxonomy" id="88036"/>
    <lineage>
        <taxon>Eukaryota</taxon>
        <taxon>Viridiplantae</taxon>
        <taxon>Streptophyta</taxon>
        <taxon>Embryophyta</taxon>
        <taxon>Tracheophyta</taxon>
        <taxon>Lycopodiopsida</taxon>
        <taxon>Selaginellales</taxon>
        <taxon>Selaginellaceae</taxon>
        <taxon>Selaginella</taxon>
    </lineage>
</organism>
<evidence type="ECO:0000256" key="2">
    <source>
        <dbReference type="ARBA" id="ARBA00005982"/>
    </source>
</evidence>
<keyword evidence="5 6" id="KW-0472">Membrane</keyword>
<dbReference type="eggNOG" id="KOG1237">
    <property type="taxonomic scope" value="Eukaryota"/>
</dbReference>
<dbReference type="Gene3D" id="1.20.1250.20">
    <property type="entry name" value="MFS general substrate transporter like domains"/>
    <property type="match status" value="1"/>
</dbReference>
<dbReference type="HOGENOM" id="CLU_009313_4_1_1"/>
<dbReference type="KEGG" id="smo:SELMODRAFT_102834"/>
<evidence type="ECO:0000256" key="1">
    <source>
        <dbReference type="ARBA" id="ARBA00004141"/>
    </source>
</evidence>
<feature type="transmembrane region" description="Helical" evidence="6">
    <location>
        <begin position="353"/>
        <end position="372"/>
    </location>
</feature>
<dbReference type="GO" id="GO:0006857">
    <property type="term" value="P:oligopeptide transport"/>
    <property type="evidence" value="ECO:0007669"/>
    <property type="project" value="InterPro"/>
</dbReference>
<dbReference type="Pfam" id="PF00854">
    <property type="entry name" value="PTR2"/>
    <property type="match status" value="1"/>
</dbReference>
<dbReference type="GO" id="GO:0022857">
    <property type="term" value="F:transmembrane transporter activity"/>
    <property type="evidence" value="ECO:0000318"/>
    <property type="project" value="GO_Central"/>
</dbReference>
<dbReference type="EMBL" id="GL377591">
    <property type="protein sequence ID" value="EFJ23904.1"/>
    <property type="molecule type" value="Genomic_DNA"/>
</dbReference>
<evidence type="ECO:0000313" key="7">
    <source>
        <dbReference type="EMBL" id="EFJ23904.1"/>
    </source>
</evidence>
<sequence length="538" mass="59258">MAERGGWFAAVFVLGSEVAERMAFTTFATSFVSYLMDVMHKSPLEASTIITVFFGVCGTTPLLGGFLADAYLGRYATIAIFSIVHLLGLILLAAGAVVAPLSPRICKHDAEQCLDEKATAFQMGYLYVSLLIVAIGFGGIKSNIVVFGADQFDRGNPSDKKNLGMFFSSLYMTLDLGFVLALTIVVYIQVQFGWNWGLTTLAIAMAAGNALFFAGTPFYKQKRPSGSPVTRLLQVIVSAYRKRKLELPQDVNLLYEVPGRMSAIPGNLTCPRSSRFLDKAAVKIGLDHEVEGSWTLCTVTQVEELKAMIRLLPICATTMLLMSTVVVLLNYSTVQALMMDRSLSKSIQVPAPSVPFLSSVFVMIAIPFYELVYVPAMQKLTGNPRGTTHLQRIGIGLFLSTLTMIVAGFVEHKRAESKRARFSAFLLTIQFSMYGLASIFGTIGLIELFYSQAPEGMRCFGSSLLPFTAAIGSFLASALNSIVGSSTNWLHQSWQWHLDYYYWLLACLNAVNFALFLVCARFYTYKEEQDKERDGETC</sequence>